<dbReference type="RefSeq" id="WP_002691291.1">
    <property type="nucleotide sequence ID" value="NZ_CM001797.1"/>
</dbReference>
<dbReference type="EMBL" id="AGDY01000004">
    <property type="protein sequence ID" value="EMB23720.1"/>
    <property type="molecule type" value="Genomic_DNA"/>
</dbReference>
<comment type="caution">
    <text evidence="1">The sequence shown here is derived from an EMBL/GenBank/DDBJ whole genome shotgun (WGS) entry which is preliminary data.</text>
</comment>
<name>A0A0F6MRV1_TREDN</name>
<proteinExistence type="predicted"/>
<reference evidence="1" key="1">
    <citation type="submission" date="2012-01" db="EMBL/GenBank/DDBJ databases">
        <title>The Genome Sequence of Treponema denticola OTK.</title>
        <authorList>
            <consortium name="The Broad Institute Genome Sequencing Platform"/>
            <person name="Earl A."/>
            <person name="Ward D."/>
            <person name="Feldgarden M."/>
            <person name="Gevers D."/>
            <person name="Blanton J.M."/>
            <person name="Fenno C.J."/>
            <person name="Baranova O.V."/>
            <person name="Mathney J."/>
            <person name="Dewhirst F.E."/>
            <person name="Izard J."/>
            <person name="Young S.K."/>
            <person name="Zeng Q."/>
            <person name="Gargeya S."/>
            <person name="Fitzgerald M."/>
            <person name="Haas B."/>
            <person name="Abouelleil A."/>
            <person name="Alvarado L."/>
            <person name="Arachchi H.M."/>
            <person name="Berlin A."/>
            <person name="Chapman S.B."/>
            <person name="Gearin G."/>
            <person name="Goldberg J."/>
            <person name="Griggs A."/>
            <person name="Gujja S."/>
            <person name="Hansen M."/>
            <person name="Heiman D."/>
            <person name="Howarth C."/>
            <person name="Larimer J."/>
            <person name="Lui A."/>
            <person name="MacDonald P.J.P."/>
            <person name="McCowen C."/>
            <person name="Montmayeur A."/>
            <person name="Murphy C."/>
            <person name="Neiman D."/>
            <person name="Pearson M."/>
            <person name="Priest M."/>
            <person name="Roberts A."/>
            <person name="Saif S."/>
            <person name="Shea T."/>
            <person name="Sisk P."/>
            <person name="Stolte C."/>
            <person name="Sykes S."/>
            <person name="Wortman J."/>
            <person name="Nusbaum C."/>
            <person name="Birren B."/>
        </authorList>
    </citation>
    <scope>NUCLEOTIDE SEQUENCE [LARGE SCALE GENOMIC DNA]</scope>
    <source>
        <strain evidence="1">OTK</strain>
    </source>
</reference>
<dbReference type="HOGENOM" id="CLU_3012953_0_0_12"/>
<protein>
    <submittedName>
        <fullName evidence="1">Uncharacterized protein</fullName>
    </submittedName>
</protein>
<gene>
    <name evidence="1" type="ORF">HMPREF9723_00858</name>
</gene>
<dbReference type="Proteomes" id="UP000011701">
    <property type="component" value="Chromosome"/>
</dbReference>
<dbReference type="PATRIC" id="fig|999434.4.peg.896"/>
<organism evidence="1">
    <name type="scientific">Treponema denticola OTK</name>
    <dbReference type="NCBI Taxonomy" id="999434"/>
    <lineage>
        <taxon>Bacteria</taxon>
        <taxon>Pseudomonadati</taxon>
        <taxon>Spirochaetota</taxon>
        <taxon>Spirochaetia</taxon>
        <taxon>Spirochaetales</taxon>
        <taxon>Treponemataceae</taxon>
        <taxon>Treponema</taxon>
    </lineage>
</organism>
<accession>A0A0F6MRV1</accession>
<dbReference type="AlphaFoldDB" id="A0A0F6MRV1"/>
<sequence length="56" mass="6660">MNTLDEHKIGLTKLTELFEKNKKQYNTSAYDEANTRTDFIRAEGLIPRRLRRNEGY</sequence>
<evidence type="ECO:0000313" key="1">
    <source>
        <dbReference type="EMBL" id="EMB23720.1"/>
    </source>
</evidence>